<keyword evidence="2" id="KW-1003">Cell membrane</keyword>
<feature type="transmembrane region" description="Helical" evidence="8">
    <location>
        <begin position="338"/>
        <end position="362"/>
    </location>
</feature>
<evidence type="ECO:0000313" key="10">
    <source>
        <dbReference type="Proteomes" id="UP001241758"/>
    </source>
</evidence>
<feature type="transmembrane region" description="Helical" evidence="8">
    <location>
        <begin position="502"/>
        <end position="522"/>
    </location>
</feature>
<name>A0ABT6WNG9_9ACTN</name>
<feature type="transmembrane region" description="Helical" evidence="8">
    <location>
        <begin position="254"/>
        <end position="272"/>
    </location>
</feature>
<evidence type="ECO:0000313" key="9">
    <source>
        <dbReference type="EMBL" id="MDI6101297.1"/>
    </source>
</evidence>
<feature type="transmembrane region" description="Helical" evidence="8">
    <location>
        <begin position="69"/>
        <end position="87"/>
    </location>
</feature>
<sequence>MNDDAVDRRAVAERPDETVSLLRAGRGMAIGALVSRITGFGRLVVMAAALGLGTELLDSYNVANTIPSVTYQLVFGGLATSLIIPAVSRELARDRAAGFAYAQRLLSATAYVLAAVVALTVVLAPLLVELYSPGLTEEQKRLTVVLSRFFLPQILLYGIGATAAAVLNSLSGHSAPMWAPAVNNVIVMAIGLGYIGAGGSTELGELSGRHELFLGAGTTAGVIGQAGMILWVLRRQGFPLRLRRDLRGIGIGRTARLGGWVLLTVIANQAAFTMAIRSASHLGPGAVSTYQTAYAIFHVPYAVAAVSVIVAALPRMSRAAAVHDTEELSAHLAHSLRAILWVTAPAGVTLLVLGPALSAILFAHGNSAADAVALVGSTVRVFGLAVVPFAAYAALTAAFNAAQDTRTAAVINMLVAAAAVTGFVGSARYLTAEHALAGIAASYAVAYTLGCLTAAAVLCRRLPGIRLSFFRGGRPRTALAVLLVAAIEALVWHAVVRLTGPGFAGSVAACSCATISAGVVYLRITAEGRTRPVIDPRAGDLGRSR</sequence>
<dbReference type="PANTHER" id="PTHR47019:SF1">
    <property type="entry name" value="LIPID II FLIPPASE MURJ"/>
    <property type="match status" value="1"/>
</dbReference>
<evidence type="ECO:0000256" key="7">
    <source>
        <dbReference type="ARBA" id="ARBA00023136"/>
    </source>
</evidence>
<feature type="transmembrane region" description="Helical" evidence="8">
    <location>
        <begin position="29"/>
        <end position="49"/>
    </location>
</feature>
<feature type="transmembrane region" description="Helical" evidence="8">
    <location>
        <begin position="478"/>
        <end position="496"/>
    </location>
</feature>
<feature type="transmembrane region" description="Helical" evidence="8">
    <location>
        <begin position="436"/>
        <end position="458"/>
    </location>
</feature>
<dbReference type="InterPro" id="IPR051050">
    <property type="entry name" value="Lipid_II_flippase_MurJ/MviN"/>
</dbReference>
<feature type="transmembrane region" description="Helical" evidence="8">
    <location>
        <begin position="182"/>
        <end position="200"/>
    </location>
</feature>
<evidence type="ECO:0000256" key="6">
    <source>
        <dbReference type="ARBA" id="ARBA00022989"/>
    </source>
</evidence>
<evidence type="ECO:0000256" key="8">
    <source>
        <dbReference type="SAM" id="Phobius"/>
    </source>
</evidence>
<evidence type="ECO:0000256" key="2">
    <source>
        <dbReference type="ARBA" id="ARBA00022475"/>
    </source>
</evidence>
<dbReference type="Pfam" id="PF03023">
    <property type="entry name" value="MurJ"/>
    <property type="match status" value="1"/>
</dbReference>
<dbReference type="EMBL" id="JASCTH010000014">
    <property type="protein sequence ID" value="MDI6101297.1"/>
    <property type="molecule type" value="Genomic_DNA"/>
</dbReference>
<dbReference type="Proteomes" id="UP001241758">
    <property type="component" value="Unassembled WGS sequence"/>
</dbReference>
<feature type="transmembrane region" description="Helical" evidence="8">
    <location>
        <begin position="409"/>
        <end position="430"/>
    </location>
</feature>
<feature type="transmembrane region" description="Helical" evidence="8">
    <location>
        <begin position="292"/>
        <end position="313"/>
    </location>
</feature>
<dbReference type="InterPro" id="IPR004268">
    <property type="entry name" value="MurJ"/>
</dbReference>
<organism evidence="9 10">
    <name type="scientific">Actinoplanes sandaracinus</name>
    <dbReference type="NCBI Taxonomy" id="3045177"/>
    <lineage>
        <taxon>Bacteria</taxon>
        <taxon>Bacillati</taxon>
        <taxon>Actinomycetota</taxon>
        <taxon>Actinomycetes</taxon>
        <taxon>Micromonosporales</taxon>
        <taxon>Micromonosporaceae</taxon>
        <taxon>Actinoplanes</taxon>
    </lineage>
</organism>
<evidence type="ECO:0000256" key="1">
    <source>
        <dbReference type="ARBA" id="ARBA00004651"/>
    </source>
</evidence>
<keyword evidence="5" id="KW-0573">Peptidoglycan synthesis</keyword>
<proteinExistence type="predicted"/>
<feature type="transmembrane region" description="Helical" evidence="8">
    <location>
        <begin position="212"/>
        <end position="233"/>
    </location>
</feature>
<evidence type="ECO:0000256" key="5">
    <source>
        <dbReference type="ARBA" id="ARBA00022984"/>
    </source>
</evidence>
<keyword evidence="3 8" id="KW-0812">Transmembrane</keyword>
<keyword evidence="6 8" id="KW-1133">Transmembrane helix</keyword>
<keyword evidence="10" id="KW-1185">Reference proteome</keyword>
<accession>A0ABT6WNG9</accession>
<gene>
    <name evidence="9" type="ORF">QLQ12_22025</name>
</gene>
<keyword evidence="4" id="KW-0133">Cell shape</keyword>
<evidence type="ECO:0000256" key="4">
    <source>
        <dbReference type="ARBA" id="ARBA00022960"/>
    </source>
</evidence>
<feature type="transmembrane region" description="Helical" evidence="8">
    <location>
        <begin position="148"/>
        <end position="170"/>
    </location>
</feature>
<protein>
    <submittedName>
        <fullName evidence="9">Lipid II flippase MurJ</fullName>
    </submittedName>
</protein>
<feature type="transmembrane region" description="Helical" evidence="8">
    <location>
        <begin position="382"/>
        <end position="402"/>
    </location>
</feature>
<dbReference type="PRINTS" id="PR01806">
    <property type="entry name" value="VIRFACTRMVIN"/>
</dbReference>
<reference evidence="9 10" key="1">
    <citation type="submission" date="2023-05" db="EMBL/GenBank/DDBJ databases">
        <title>Actinoplanes sp. NEAU-A12 genome sequencing.</title>
        <authorList>
            <person name="Wang Z.-S."/>
        </authorList>
    </citation>
    <scope>NUCLEOTIDE SEQUENCE [LARGE SCALE GENOMIC DNA]</scope>
    <source>
        <strain evidence="9 10">NEAU-A12</strain>
    </source>
</reference>
<evidence type="ECO:0000256" key="3">
    <source>
        <dbReference type="ARBA" id="ARBA00022692"/>
    </source>
</evidence>
<feature type="transmembrane region" description="Helical" evidence="8">
    <location>
        <begin position="108"/>
        <end position="128"/>
    </location>
</feature>
<comment type="subcellular location">
    <subcellularLocation>
        <location evidence="1">Cell membrane</location>
        <topology evidence="1">Multi-pass membrane protein</topology>
    </subcellularLocation>
</comment>
<keyword evidence="7 8" id="KW-0472">Membrane</keyword>
<comment type="caution">
    <text evidence="9">The sequence shown here is derived from an EMBL/GenBank/DDBJ whole genome shotgun (WGS) entry which is preliminary data.</text>
</comment>
<dbReference type="RefSeq" id="WP_282762168.1">
    <property type="nucleotide sequence ID" value="NZ_JASCTH010000014.1"/>
</dbReference>
<dbReference type="PANTHER" id="PTHR47019">
    <property type="entry name" value="LIPID II FLIPPASE MURJ"/>
    <property type="match status" value="1"/>
</dbReference>